<organism evidence="1 2">
    <name type="scientific">Acaulospora colombiana</name>
    <dbReference type="NCBI Taxonomy" id="27376"/>
    <lineage>
        <taxon>Eukaryota</taxon>
        <taxon>Fungi</taxon>
        <taxon>Fungi incertae sedis</taxon>
        <taxon>Mucoromycota</taxon>
        <taxon>Glomeromycotina</taxon>
        <taxon>Glomeromycetes</taxon>
        <taxon>Diversisporales</taxon>
        <taxon>Acaulosporaceae</taxon>
        <taxon>Acaulospora</taxon>
    </lineage>
</organism>
<comment type="caution">
    <text evidence="1">The sequence shown here is derived from an EMBL/GenBank/DDBJ whole genome shotgun (WGS) entry which is preliminary data.</text>
</comment>
<dbReference type="Proteomes" id="UP000789525">
    <property type="component" value="Unassembled WGS sequence"/>
</dbReference>
<protein>
    <submittedName>
        <fullName evidence="1">13192_t:CDS:1</fullName>
    </submittedName>
</protein>
<dbReference type="EMBL" id="CAJVPT010003419">
    <property type="protein sequence ID" value="CAG8495557.1"/>
    <property type="molecule type" value="Genomic_DNA"/>
</dbReference>
<accession>A0ACA9KY74</accession>
<reference evidence="1" key="1">
    <citation type="submission" date="2021-06" db="EMBL/GenBank/DDBJ databases">
        <authorList>
            <person name="Kallberg Y."/>
            <person name="Tangrot J."/>
            <person name="Rosling A."/>
        </authorList>
    </citation>
    <scope>NUCLEOTIDE SEQUENCE</scope>
    <source>
        <strain evidence="1">CL356</strain>
    </source>
</reference>
<sequence length="270" mass="31127">MSLHGSNTPPPAIPEDISPGNLTSNDDILLSEITTYFVDRGFQSSLVSSFLARNTRLEFKSNDEIMLDFLEEREQMDPKIFIGIEGNEGVELGEDKKLLVKWGLTEEVANRIRDSVHETIWSQRILKHWLLDWVYNLWDAITQMGFDKVFYNPQFQRNQWHSYERKGGPQIFASSYEENIDIGENSLLRCNKKVSTPADTNYKAFFHATNYHSARSISKNGIKLNYCRANLDFGASSSFHLNHHLIMQSTSLRGVKDLTELLYIGLIWKK</sequence>
<keyword evidence="2" id="KW-1185">Reference proteome</keyword>
<evidence type="ECO:0000313" key="2">
    <source>
        <dbReference type="Proteomes" id="UP000789525"/>
    </source>
</evidence>
<name>A0ACA9KY74_9GLOM</name>
<proteinExistence type="predicted"/>
<evidence type="ECO:0000313" key="1">
    <source>
        <dbReference type="EMBL" id="CAG8495557.1"/>
    </source>
</evidence>
<gene>
    <name evidence="1" type="ORF">ACOLOM_LOCUS2567</name>
</gene>